<dbReference type="Proteomes" id="UP000593833">
    <property type="component" value="Chromosome"/>
</dbReference>
<protein>
    <recommendedName>
        <fullName evidence="1">DUF6644 domain-containing protein</fullName>
    </recommendedName>
</protein>
<reference evidence="2 3" key="1">
    <citation type="submission" date="2020-10" db="EMBL/GenBank/DDBJ databases">
        <title>Complete genome sequence of a novel Pseudomonas fluorescens strain isolated from the flower of kumarahou (Pomaderris kumeraho).</title>
        <authorList>
            <person name="Summers M.C."/>
            <person name="Nowak V."/>
            <person name="Fairhurst M.J."/>
            <person name="Owen J.G."/>
            <person name="Gerth M.L."/>
            <person name="Patrick W.M."/>
        </authorList>
    </citation>
    <scope>NUCLEOTIDE SEQUENCE [LARGE SCALE GENOMIC DNA]</scope>
    <source>
        <strain evidence="2 3">KF1</strain>
    </source>
</reference>
<sequence length="163" mass="18111">MSSSLIIAWIYGSPLSTAIRDILWVIPTVQSIHIIAITVLFGSALISDLRLAGVFASDEPLRGIVRRYYPWMRNALIVLLCTGLVMIIAEPDRVLVNSTFWLKMVLVVAAFSLTWLLRRPLLRRPAGNVDSDDAPGSVKACAWLSIGLWCVVIICGRWIAYTI</sequence>
<name>A0A1B3CSU2_PSEFL</name>
<evidence type="ECO:0000259" key="1">
    <source>
        <dbReference type="Pfam" id="PF20349"/>
    </source>
</evidence>
<feature type="domain" description="DUF6644" evidence="1">
    <location>
        <begin position="29"/>
        <end position="161"/>
    </location>
</feature>
<organism evidence="2 3">
    <name type="scientific">Pseudomonas fluorescens</name>
    <dbReference type="NCBI Taxonomy" id="294"/>
    <lineage>
        <taxon>Bacteria</taxon>
        <taxon>Pseudomonadati</taxon>
        <taxon>Pseudomonadota</taxon>
        <taxon>Gammaproteobacteria</taxon>
        <taxon>Pseudomonadales</taxon>
        <taxon>Pseudomonadaceae</taxon>
        <taxon>Pseudomonas</taxon>
    </lineage>
</organism>
<evidence type="ECO:0000313" key="2">
    <source>
        <dbReference type="EMBL" id="QOU02369.1"/>
    </source>
</evidence>
<dbReference type="OrthoDB" id="118399at2"/>
<dbReference type="EMBL" id="CP063233">
    <property type="protein sequence ID" value="QOU02369.1"/>
    <property type="molecule type" value="Genomic_DNA"/>
</dbReference>
<gene>
    <name evidence="2" type="ORF">IM720_16695</name>
</gene>
<dbReference type="InterPro" id="IPR046586">
    <property type="entry name" value="DUF6644"/>
</dbReference>
<proteinExistence type="predicted"/>
<evidence type="ECO:0000313" key="3">
    <source>
        <dbReference type="Proteomes" id="UP000593833"/>
    </source>
</evidence>
<dbReference type="AlphaFoldDB" id="A0A1B3CSU2"/>
<dbReference type="RefSeq" id="WP_069076111.1">
    <property type="nucleotide sequence ID" value="NZ_CP015637.1"/>
</dbReference>
<dbReference type="GO" id="GO:0016020">
    <property type="term" value="C:membrane"/>
    <property type="evidence" value="ECO:0007669"/>
    <property type="project" value="InterPro"/>
</dbReference>
<dbReference type="Pfam" id="PF20349">
    <property type="entry name" value="DUF6644"/>
    <property type="match status" value="1"/>
</dbReference>
<accession>A0A1B3CSU2</accession>